<evidence type="ECO:0000256" key="1">
    <source>
        <dbReference type="ARBA" id="ARBA00004496"/>
    </source>
</evidence>
<dbReference type="InterPro" id="IPR018060">
    <property type="entry name" value="HTH_AraC"/>
</dbReference>
<dbReference type="RefSeq" id="WP_272163007.1">
    <property type="nucleotide sequence ID" value="NZ_CP116507.1"/>
</dbReference>
<dbReference type="Proteomes" id="UP001179600">
    <property type="component" value="Chromosome"/>
</dbReference>
<organism evidence="11 12">
    <name type="scientific">Vagococcus lutrae</name>
    <dbReference type="NCBI Taxonomy" id="81947"/>
    <lineage>
        <taxon>Bacteria</taxon>
        <taxon>Bacillati</taxon>
        <taxon>Bacillota</taxon>
        <taxon>Bacilli</taxon>
        <taxon>Lactobacillales</taxon>
        <taxon>Enterococcaceae</taxon>
        <taxon>Vagococcus</taxon>
    </lineage>
</organism>
<keyword evidence="2" id="KW-0963">Cytoplasm</keyword>
<evidence type="ECO:0000313" key="12">
    <source>
        <dbReference type="Proteomes" id="UP001179600"/>
    </source>
</evidence>
<evidence type="ECO:0000259" key="9">
    <source>
        <dbReference type="PROSITE" id="PS01124"/>
    </source>
</evidence>
<dbReference type="Pfam" id="PF12833">
    <property type="entry name" value="HTH_18"/>
    <property type="match status" value="1"/>
</dbReference>
<dbReference type="InterPro" id="IPR018062">
    <property type="entry name" value="HTH_AraC-typ_CS"/>
</dbReference>
<dbReference type="InterPro" id="IPR011006">
    <property type="entry name" value="CheY-like_superfamily"/>
</dbReference>
<reference evidence="11" key="1">
    <citation type="submission" date="2023-01" db="EMBL/GenBank/DDBJ databases">
        <title>Oxazolidinone resistance genes in florfenicol resistant enterococci from beef cattle and veal calves at slaughter.</title>
        <authorList>
            <person name="Biggel M."/>
        </authorList>
    </citation>
    <scope>NUCLEOTIDE SEQUENCE</scope>
    <source>
        <strain evidence="11">K204-1</strain>
    </source>
</reference>
<keyword evidence="5" id="KW-0805">Transcription regulation</keyword>
<dbReference type="SMART" id="SM00448">
    <property type="entry name" value="REC"/>
    <property type="match status" value="1"/>
</dbReference>
<dbReference type="GO" id="GO:0003700">
    <property type="term" value="F:DNA-binding transcription factor activity"/>
    <property type="evidence" value="ECO:0007669"/>
    <property type="project" value="InterPro"/>
</dbReference>
<protein>
    <submittedName>
        <fullName evidence="11">Response regulator</fullName>
    </submittedName>
</protein>
<dbReference type="CDD" id="cd17536">
    <property type="entry name" value="REC_YesN-like"/>
    <property type="match status" value="1"/>
</dbReference>
<dbReference type="EMBL" id="CP116507">
    <property type="protein sequence ID" value="WCG21862.1"/>
    <property type="molecule type" value="Genomic_DNA"/>
</dbReference>
<keyword evidence="4" id="KW-0902">Two-component regulatory system</keyword>
<dbReference type="Gene3D" id="1.10.10.60">
    <property type="entry name" value="Homeodomain-like"/>
    <property type="match status" value="2"/>
</dbReference>
<dbReference type="Pfam" id="PF00072">
    <property type="entry name" value="Response_reg"/>
    <property type="match status" value="1"/>
</dbReference>
<dbReference type="Gene3D" id="3.40.50.2300">
    <property type="match status" value="1"/>
</dbReference>
<dbReference type="InterPro" id="IPR009057">
    <property type="entry name" value="Homeodomain-like_sf"/>
</dbReference>
<name>A0AAF0BGE1_9ENTE</name>
<evidence type="ECO:0000256" key="7">
    <source>
        <dbReference type="ARBA" id="ARBA00023163"/>
    </source>
</evidence>
<dbReference type="PANTHER" id="PTHR42713">
    <property type="entry name" value="HISTIDINE KINASE-RELATED"/>
    <property type="match status" value="1"/>
</dbReference>
<dbReference type="GO" id="GO:0000160">
    <property type="term" value="P:phosphorelay signal transduction system"/>
    <property type="evidence" value="ECO:0007669"/>
    <property type="project" value="UniProtKB-KW"/>
</dbReference>
<sequence>MELLLIDDEPIFRKGLAKLIQKNTTYIETIYQADSAKEALNQVKEHPNVTIAFVDINLPDINGLDLIKQLKTFNPQMLIVVISGYDDFAYARQAIQLNVFDYLLKPLAPSDVRLLLQKIEQKILHQTSSQVKNEQLSALSATTIHIINERYAQPDLTLTSVAAQLFVDTSYLSKQLKRDTGKSFNDYLTTFRIEKAKELLTQSDLHWPIQEIGERVGYPNPHYFSRIFKQHTQKTPTEYRQIR</sequence>
<evidence type="ECO:0000256" key="6">
    <source>
        <dbReference type="ARBA" id="ARBA00023125"/>
    </source>
</evidence>
<evidence type="ECO:0000256" key="8">
    <source>
        <dbReference type="PROSITE-ProRule" id="PRU00169"/>
    </source>
</evidence>
<dbReference type="InterPro" id="IPR051552">
    <property type="entry name" value="HptR"/>
</dbReference>
<dbReference type="GO" id="GO:0043565">
    <property type="term" value="F:sequence-specific DNA binding"/>
    <property type="evidence" value="ECO:0007669"/>
    <property type="project" value="InterPro"/>
</dbReference>
<dbReference type="SMART" id="SM00342">
    <property type="entry name" value="HTH_ARAC"/>
    <property type="match status" value="1"/>
</dbReference>
<evidence type="ECO:0000256" key="5">
    <source>
        <dbReference type="ARBA" id="ARBA00023015"/>
    </source>
</evidence>
<evidence type="ECO:0000256" key="2">
    <source>
        <dbReference type="ARBA" id="ARBA00022490"/>
    </source>
</evidence>
<comment type="subcellular location">
    <subcellularLocation>
        <location evidence="1">Cytoplasm</location>
    </subcellularLocation>
</comment>
<keyword evidence="6" id="KW-0238">DNA-binding</keyword>
<evidence type="ECO:0000313" key="11">
    <source>
        <dbReference type="EMBL" id="WCG21862.1"/>
    </source>
</evidence>
<dbReference type="InterPro" id="IPR001789">
    <property type="entry name" value="Sig_transdc_resp-reg_receiver"/>
</dbReference>
<keyword evidence="3 8" id="KW-0597">Phosphoprotein</keyword>
<gene>
    <name evidence="11" type="ORF">PML95_05485</name>
</gene>
<dbReference type="InterPro" id="IPR020449">
    <property type="entry name" value="Tscrpt_reg_AraC-type_HTH"/>
</dbReference>
<feature type="domain" description="HTH araC/xylS-type" evidence="9">
    <location>
        <begin position="141"/>
        <end position="242"/>
    </location>
</feature>
<feature type="modified residue" description="4-aspartylphosphate" evidence="8">
    <location>
        <position position="55"/>
    </location>
</feature>
<proteinExistence type="predicted"/>
<evidence type="ECO:0000256" key="4">
    <source>
        <dbReference type="ARBA" id="ARBA00023012"/>
    </source>
</evidence>
<dbReference type="SUPFAM" id="SSF52172">
    <property type="entry name" value="CheY-like"/>
    <property type="match status" value="1"/>
</dbReference>
<evidence type="ECO:0000259" key="10">
    <source>
        <dbReference type="PROSITE" id="PS50110"/>
    </source>
</evidence>
<feature type="domain" description="Response regulatory" evidence="10">
    <location>
        <begin position="2"/>
        <end position="120"/>
    </location>
</feature>
<dbReference type="SUPFAM" id="SSF46689">
    <property type="entry name" value="Homeodomain-like"/>
    <property type="match status" value="1"/>
</dbReference>
<dbReference type="PROSITE" id="PS50110">
    <property type="entry name" value="RESPONSE_REGULATORY"/>
    <property type="match status" value="1"/>
</dbReference>
<dbReference type="GO" id="GO:0005737">
    <property type="term" value="C:cytoplasm"/>
    <property type="evidence" value="ECO:0007669"/>
    <property type="project" value="UniProtKB-SubCell"/>
</dbReference>
<dbReference type="PANTHER" id="PTHR42713:SF3">
    <property type="entry name" value="TRANSCRIPTIONAL REGULATORY PROTEIN HPTR"/>
    <property type="match status" value="1"/>
</dbReference>
<accession>A0AAF0BGE1</accession>
<dbReference type="PRINTS" id="PR00032">
    <property type="entry name" value="HTHARAC"/>
</dbReference>
<evidence type="ECO:0000256" key="3">
    <source>
        <dbReference type="ARBA" id="ARBA00022553"/>
    </source>
</evidence>
<dbReference type="AlphaFoldDB" id="A0AAF0BGE1"/>
<keyword evidence="7" id="KW-0804">Transcription</keyword>
<dbReference type="PROSITE" id="PS01124">
    <property type="entry name" value="HTH_ARAC_FAMILY_2"/>
    <property type="match status" value="1"/>
</dbReference>
<dbReference type="PROSITE" id="PS00041">
    <property type="entry name" value="HTH_ARAC_FAMILY_1"/>
    <property type="match status" value="1"/>
</dbReference>